<sequence>MYLLQKKKKKNKKVKVKEKEKLNYNIQAKLLSLAFLIIIDYECSSTVYTASMRMQAGLLWNEFFNYIQSVENMKQVCIVGAGTAGLCSARRVLENKMSPTIYEQTDKIGGTWVYTDQVGTDKYGLDIHSSMYQGLRTNLPKEVMGYPDYQIQGPDISYVPSEVIQNFLEQFTNKYQLKNCIKFLHYVVNIIPKRDKWQVIVNDLKKQSVKYELFDYVLVCNGHYHTPLYPSIKGADIYKGFQLHSHDYKNSNRFKDETVLIIGAGPSGMDLCHEISKVAKKVTLSHHLPEPSKTEFRTNVDQKPDVKYMDEKRIHFMDGSIDEYSIIFYCTGYKYSFPFLSIDCDIHVDDNYVQPLYKHCININHPSMAFIGIPYYVCAAQMCDLQARFCMKYWTGQKSLPNRQEMLIDTNHEMNSRFIKGYKKRQAHMMGEEQGFYYTDLAKNADIEDIKPVMSLLHNESSRRFMDDLLHFRDDIFRIVDDKHFIKIN</sequence>
<keyword evidence="6 8" id="KW-0560">Oxidoreductase</keyword>
<dbReference type="EnsemblMetazoa" id="GBRI002422-RA">
    <property type="protein sequence ID" value="GBRI002422-PA"/>
    <property type="gene ID" value="GBRI002422"/>
</dbReference>
<organism evidence="9 10">
    <name type="scientific">Glossina brevipalpis</name>
    <dbReference type="NCBI Taxonomy" id="37001"/>
    <lineage>
        <taxon>Eukaryota</taxon>
        <taxon>Metazoa</taxon>
        <taxon>Ecdysozoa</taxon>
        <taxon>Arthropoda</taxon>
        <taxon>Hexapoda</taxon>
        <taxon>Insecta</taxon>
        <taxon>Pterygota</taxon>
        <taxon>Neoptera</taxon>
        <taxon>Endopterygota</taxon>
        <taxon>Diptera</taxon>
        <taxon>Brachycera</taxon>
        <taxon>Muscomorpha</taxon>
        <taxon>Hippoboscoidea</taxon>
        <taxon>Glossinidae</taxon>
        <taxon>Glossina</taxon>
    </lineage>
</organism>
<proteinExistence type="inferred from homology"/>
<dbReference type="VEuPathDB" id="VectorBase:GBRI002422"/>
<dbReference type="GO" id="GO:0050660">
    <property type="term" value="F:flavin adenine dinucleotide binding"/>
    <property type="evidence" value="ECO:0007669"/>
    <property type="project" value="InterPro"/>
</dbReference>
<dbReference type="EC" id="1.-.-.-" evidence="8"/>
<dbReference type="SUPFAM" id="SSF51905">
    <property type="entry name" value="FAD/NAD(P)-binding domain"/>
    <property type="match status" value="2"/>
</dbReference>
<accession>A0A1A9W111</accession>
<keyword evidence="5" id="KW-0521">NADP</keyword>
<keyword evidence="4 8" id="KW-0274">FAD</keyword>
<dbReference type="InterPro" id="IPR050346">
    <property type="entry name" value="FMO-like"/>
</dbReference>
<evidence type="ECO:0000313" key="10">
    <source>
        <dbReference type="Proteomes" id="UP000091820"/>
    </source>
</evidence>
<evidence type="ECO:0000256" key="4">
    <source>
        <dbReference type="ARBA" id="ARBA00022827"/>
    </source>
</evidence>
<dbReference type="FunFam" id="3.50.50.60:FF:000138">
    <property type="entry name" value="Flavin-containing monooxygenase"/>
    <property type="match status" value="1"/>
</dbReference>
<dbReference type="InterPro" id="IPR000960">
    <property type="entry name" value="Flavin_mOase"/>
</dbReference>
<dbReference type="AlphaFoldDB" id="A0A1A9W111"/>
<evidence type="ECO:0000256" key="8">
    <source>
        <dbReference type="RuleBase" id="RU361177"/>
    </source>
</evidence>
<dbReference type="Proteomes" id="UP000091820">
    <property type="component" value="Unassembled WGS sequence"/>
</dbReference>
<keyword evidence="7 8" id="KW-0503">Monooxygenase</keyword>
<reference evidence="10" key="1">
    <citation type="submission" date="2014-03" db="EMBL/GenBank/DDBJ databases">
        <authorList>
            <person name="Aksoy S."/>
            <person name="Warren W."/>
            <person name="Wilson R.K."/>
        </authorList>
    </citation>
    <scope>NUCLEOTIDE SEQUENCE [LARGE SCALE GENOMIC DNA]</scope>
    <source>
        <strain evidence="10">IAEA</strain>
    </source>
</reference>
<keyword evidence="3 8" id="KW-0285">Flavoprotein</keyword>
<comment type="cofactor">
    <cofactor evidence="1 8">
        <name>FAD</name>
        <dbReference type="ChEBI" id="CHEBI:57692"/>
    </cofactor>
</comment>
<dbReference type="InterPro" id="IPR036188">
    <property type="entry name" value="FAD/NAD-bd_sf"/>
</dbReference>
<dbReference type="Gene3D" id="3.50.50.60">
    <property type="entry name" value="FAD/NAD(P)-binding domain"/>
    <property type="match status" value="2"/>
</dbReference>
<reference evidence="9" key="2">
    <citation type="submission" date="2020-05" db="UniProtKB">
        <authorList>
            <consortium name="EnsemblMetazoa"/>
        </authorList>
    </citation>
    <scope>IDENTIFICATION</scope>
    <source>
        <strain evidence="9">IAEA</strain>
    </source>
</reference>
<dbReference type="GO" id="GO:0004499">
    <property type="term" value="F:N,N-dimethylaniline monooxygenase activity"/>
    <property type="evidence" value="ECO:0007669"/>
    <property type="project" value="InterPro"/>
</dbReference>
<dbReference type="PRINTS" id="PR00370">
    <property type="entry name" value="FMOXYGENASE"/>
</dbReference>
<dbReference type="InterPro" id="IPR020946">
    <property type="entry name" value="Flavin_mOase-like"/>
</dbReference>
<dbReference type="STRING" id="37001.A0A1A9W111"/>
<evidence type="ECO:0000256" key="3">
    <source>
        <dbReference type="ARBA" id="ARBA00022630"/>
    </source>
</evidence>
<name>A0A1A9W111_9MUSC</name>
<evidence type="ECO:0000256" key="5">
    <source>
        <dbReference type="ARBA" id="ARBA00022857"/>
    </source>
</evidence>
<dbReference type="GO" id="GO:0050661">
    <property type="term" value="F:NADP binding"/>
    <property type="evidence" value="ECO:0007669"/>
    <property type="project" value="InterPro"/>
</dbReference>
<evidence type="ECO:0000256" key="7">
    <source>
        <dbReference type="ARBA" id="ARBA00023033"/>
    </source>
</evidence>
<protein>
    <recommendedName>
        <fullName evidence="8">Flavin-containing monooxygenase</fullName>
        <ecNumber evidence="8">1.-.-.-</ecNumber>
    </recommendedName>
</protein>
<evidence type="ECO:0000256" key="1">
    <source>
        <dbReference type="ARBA" id="ARBA00001974"/>
    </source>
</evidence>
<evidence type="ECO:0000256" key="6">
    <source>
        <dbReference type="ARBA" id="ARBA00023002"/>
    </source>
</evidence>
<dbReference type="PANTHER" id="PTHR23023">
    <property type="entry name" value="DIMETHYLANILINE MONOOXYGENASE"/>
    <property type="match status" value="1"/>
</dbReference>
<evidence type="ECO:0000313" key="9">
    <source>
        <dbReference type="EnsemblMetazoa" id="GBRI002422-PA"/>
    </source>
</evidence>
<evidence type="ECO:0000256" key="2">
    <source>
        <dbReference type="ARBA" id="ARBA00009183"/>
    </source>
</evidence>
<comment type="similarity">
    <text evidence="2 8">Belongs to the FMO family.</text>
</comment>
<keyword evidence="10" id="KW-1185">Reference proteome</keyword>
<dbReference type="Pfam" id="PF00743">
    <property type="entry name" value="FMO-like"/>
    <property type="match status" value="2"/>
</dbReference>